<dbReference type="EMBL" id="JACYNN010000001">
    <property type="protein sequence ID" value="MBD8105143.1"/>
    <property type="molecule type" value="Genomic_DNA"/>
</dbReference>
<evidence type="ECO:0000313" key="8">
    <source>
        <dbReference type="EMBL" id="TKJ95150.1"/>
    </source>
</evidence>
<keyword evidence="5 6" id="KW-0472">Membrane</keyword>
<feature type="transmembrane region" description="Helical" evidence="6">
    <location>
        <begin position="84"/>
        <end position="104"/>
    </location>
</feature>
<dbReference type="Proteomes" id="UP000306393">
    <property type="component" value="Unassembled WGS sequence"/>
</dbReference>
<proteinExistence type="predicted"/>
<keyword evidence="10" id="KW-1185">Reference proteome</keyword>
<dbReference type="InterPro" id="IPR050189">
    <property type="entry name" value="MFS_Efflux_Transporters"/>
</dbReference>
<evidence type="ECO:0000313" key="10">
    <source>
        <dbReference type="Proteomes" id="UP000661012"/>
    </source>
</evidence>
<sequence>MPANSASAPLPAPDVSFPPGLFAAVVILAAVSPGVLMMAPAVATQLHSQWQLSTLQIGHLFSCELGGMSAATLPAWWWSGRINWRKIALLAGVVFILGNLLSALTHRTDLLMVCRFIASLAGGTLMILSITCAAAAANTGRIYAYWVLGQLLLGTVGLLALPPLFSHFGLAVVYLLLAFLMLCSLPLLRYLPAGFHPPSVSAAAQMAPSRGRKLCAILAVLLFYVSLSAVWTFIGEIAVRASLSALQSGDILAVATVVGIIGAVGAAMMAARFRPGTLLWIGYVLLVLAIMLLVRHPMAIRFVLAAIIFKFTWTFLAPFTMAHVAALDNDGKLMNNINLVIGGGMALGPSLGATLLTSFGGMDALLTGALASAVLSGLLLVDFS</sequence>
<feature type="transmembrane region" description="Helical" evidence="6">
    <location>
        <begin position="216"/>
        <end position="239"/>
    </location>
</feature>
<feature type="transmembrane region" description="Helical" evidence="6">
    <location>
        <begin position="251"/>
        <end position="271"/>
    </location>
</feature>
<dbReference type="RefSeq" id="WP_137268594.1">
    <property type="nucleotide sequence ID" value="NZ_JACYNM010000001.1"/>
</dbReference>
<comment type="caution">
    <text evidence="8">The sequence shown here is derived from an EMBL/GenBank/DDBJ whole genome shotgun (WGS) entry which is preliminary data.</text>
</comment>
<gene>
    <name evidence="8" type="ORF">EpCFBP13511_02000</name>
    <name evidence="7" type="ORF">IFT93_01740</name>
</gene>
<reference evidence="7 10" key="2">
    <citation type="journal article" date="2020" name="FEMS Microbiol. Ecol.">
        <title>Temporal dynamics of bacterial communities during seed development and maturation.</title>
        <authorList>
            <person name="Chesneau G."/>
            <person name="Torres-Cortes G."/>
            <person name="Briand M."/>
            <person name="Darrasse A."/>
            <person name="Preveaux A."/>
            <person name="Marais C."/>
            <person name="Jacques M.A."/>
            <person name="Shade A."/>
            <person name="Barret M."/>
        </authorList>
    </citation>
    <scope>NUCLEOTIDE SEQUENCE [LARGE SCALE GENOMIC DNA]</scope>
    <source>
        <strain evidence="7 10">CFBP13732</strain>
    </source>
</reference>
<feature type="transmembrane region" description="Helical" evidence="6">
    <location>
        <begin position="168"/>
        <end position="188"/>
    </location>
</feature>
<feature type="transmembrane region" description="Helical" evidence="6">
    <location>
        <begin position="20"/>
        <end position="43"/>
    </location>
</feature>
<evidence type="ECO:0000256" key="3">
    <source>
        <dbReference type="ARBA" id="ARBA00022692"/>
    </source>
</evidence>
<protein>
    <submittedName>
        <fullName evidence="8">MFS transporter</fullName>
    </submittedName>
</protein>
<evidence type="ECO:0000256" key="2">
    <source>
        <dbReference type="ARBA" id="ARBA00022475"/>
    </source>
</evidence>
<evidence type="ECO:0000256" key="4">
    <source>
        <dbReference type="ARBA" id="ARBA00022989"/>
    </source>
</evidence>
<evidence type="ECO:0000256" key="5">
    <source>
        <dbReference type="ARBA" id="ARBA00023136"/>
    </source>
</evidence>
<organism evidence="8 9">
    <name type="scientific">Erwinia persicina</name>
    <dbReference type="NCBI Taxonomy" id="55211"/>
    <lineage>
        <taxon>Bacteria</taxon>
        <taxon>Pseudomonadati</taxon>
        <taxon>Pseudomonadota</taxon>
        <taxon>Gammaproteobacteria</taxon>
        <taxon>Enterobacterales</taxon>
        <taxon>Erwiniaceae</taxon>
        <taxon>Erwinia</taxon>
    </lineage>
</organism>
<comment type="subcellular location">
    <subcellularLocation>
        <location evidence="1">Cell membrane</location>
        <topology evidence="1">Multi-pass membrane protein</topology>
    </subcellularLocation>
</comment>
<name>A0A4U3FN34_9GAMM</name>
<feature type="transmembrane region" description="Helical" evidence="6">
    <location>
        <begin position="143"/>
        <end position="161"/>
    </location>
</feature>
<dbReference type="GO" id="GO:0022857">
    <property type="term" value="F:transmembrane transporter activity"/>
    <property type="evidence" value="ECO:0007669"/>
    <property type="project" value="InterPro"/>
</dbReference>
<dbReference type="SUPFAM" id="SSF103473">
    <property type="entry name" value="MFS general substrate transporter"/>
    <property type="match status" value="1"/>
</dbReference>
<feature type="transmembrane region" description="Helical" evidence="6">
    <location>
        <begin position="364"/>
        <end position="381"/>
    </location>
</feature>
<feature type="transmembrane region" description="Helical" evidence="6">
    <location>
        <begin position="277"/>
        <end position="295"/>
    </location>
</feature>
<dbReference type="GO" id="GO:0005886">
    <property type="term" value="C:plasma membrane"/>
    <property type="evidence" value="ECO:0007669"/>
    <property type="project" value="UniProtKB-SubCell"/>
</dbReference>
<feature type="transmembrane region" description="Helical" evidence="6">
    <location>
        <begin position="302"/>
        <end position="325"/>
    </location>
</feature>
<dbReference type="PANTHER" id="PTHR43124:SF10">
    <property type="entry name" value="PURINE EFFLUX PUMP PBUE"/>
    <property type="match status" value="1"/>
</dbReference>
<feature type="transmembrane region" description="Helical" evidence="6">
    <location>
        <begin position="116"/>
        <end position="137"/>
    </location>
</feature>
<feature type="transmembrane region" description="Helical" evidence="6">
    <location>
        <begin position="55"/>
        <end position="78"/>
    </location>
</feature>
<evidence type="ECO:0000313" key="7">
    <source>
        <dbReference type="EMBL" id="MBD8105143.1"/>
    </source>
</evidence>
<accession>A0A4U3FN34</accession>
<reference evidence="8 9" key="1">
    <citation type="journal article" date="2019" name="Sci. Rep.">
        <title>Differences in resource use lead to coexistence of seed-transmitted microbial populations.</title>
        <authorList>
            <person name="Torres-Cortes G."/>
            <person name="Garcia B.J."/>
            <person name="Compant S."/>
            <person name="Rezki S."/>
            <person name="Jones P."/>
            <person name="Preveaux A."/>
            <person name="Briand M."/>
            <person name="Roulet A."/>
            <person name="Bouchez O."/>
            <person name="Jacobson D."/>
            <person name="Barret M."/>
        </authorList>
    </citation>
    <scope>NUCLEOTIDE SEQUENCE [LARGE SCALE GENOMIC DNA]</scope>
    <source>
        <strain evidence="8 9">CFBP13511</strain>
    </source>
</reference>
<dbReference type="STRING" id="1219360.GCA_001571305_00842"/>
<keyword evidence="2" id="KW-1003">Cell membrane</keyword>
<keyword evidence="4 6" id="KW-1133">Transmembrane helix</keyword>
<keyword evidence="3 6" id="KW-0812">Transmembrane</keyword>
<dbReference type="AlphaFoldDB" id="A0A4U3FN34"/>
<dbReference type="Pfam" id="PF07690">
    <property type="entry name" value="MFS_1"/>
    <property type="match status" value="1"/>
</dbReference>
<evidence type="ECO:0000256" key="6">
    <source>
        <dbReference type="SAM" id="Phobius"/>
    </source>
</evidence>
<dbReference type="Proteomes" id="UP000661012">
    <property type="component" value="Unassembled WGS sequence"/>
</dbReference>
<evidence type="ECO:0000256" key="1">
    <source>
        <dbReference type="ARBA" id="ARBA00004651"/>
    </source>
</evidence>
<dbReference type="InterPro" id="IPR011701">
    <property type="entry name" value="MFS"/>
</dbReference>
<dbReference type="InterPro" id="IPR036259">
    <property type="entry name" value="MFS_trans_sf"/>
</dbReference>
<dbReference type="EMBL" id="QGAC01000001">
    <property type="protein sequence ID" value="TKJ95150.1"/>
    <property type="molecule type" value="Genomic_DNA"/>
</dbReference>
<dbReference type="PANTHER" id="PTHR43124">
    <property type="entry name" value="PURINE EFFLUX PUMP PBUE"/>
    <property type="match status" value="1"/>
</dbReference>
<dbReference type="OrthoDB" id="5869542at2"/>
<evidence type="ECO:0000313" key="9">
    <source>
        <dbReference type="Proteomes" id="UP000306393"/>
    </source>
</evidence>
<dbReference type="Gene3D" id="1.20.1250.20">
    <property type="entry name" value="MFS general substrate transporter like domains"/>
    <property type="match status" value="2"/>
</dbReference>